<dbReference type="Gene3D" id="3.40.50.150">
    <property type="entry name" value="Vaccinia Virus protein VP39"/>
    <property type="match status" value="1"/>
</dbReference>
<feature type="domain" description="Methyltransferase" evidence="4">
    <location>
        <begin position="48"/>
        <end position="139"/>
    </location>
</feature>
<reference evidence="5 6" key="1">
    <citation type="submission" date="2019-12" db="EMBL/GenBank/DDBJ databases">
        <title>Whole genome shotgun sequence of Streptomyces tubercidicus NBRC 13090.</title>
        <authorList>
            <person name="Ichikawa N."/>
            <person name="Kimura A."/>
            <person name="Kitahashi Y."/>
            <person name="Komaki H."/>
            <person name="Tamura T."/>
        </authorList>
    </citation>
    <scope>NUCLEOTIDE SEQUENCE [LARGE SCALE GENOMIC DNA]</scope>
    <source>
        <strain evidence="5 6">NBRC 13090</strain>
    </source>
</reference>
<keyword evidence="1" id="KW-0489">Methyltransferase</keyword>
<dbReference type="RefSeq" id="WP_159746371.1">
    <property type="nucleotide sequence ID" value="NZ_BLIR01000001.1"/>
</dbReference>
<evidence type="ECO:0000256" key="1">
    <source>
        <dbReference type="ARBA" id="ARBA00022603"/>
    </source>
</evidence>
<dbReference type="InterPro" id="IPR041698">
    <property type="entry name" value="Methyltransf_25"/>
</dbReference>
<dbReference type="Proteomes" id="UP000431826">
    <property type="component" value="Unassembled WGS sequence"/>
</dbReference>
<gene>
    <name evidence="5" type="ORF">Stube_48950</name>
</gene>
<dbReference type="Gene3D" id="2.20.130.10">
    <property type="entry name" value="CAC2371-like domains"/>
    <property type="match status" value="1"/>
</dbReference>
<name>A0A640UY04_9ACTN</name>
<evidence type="ECO:0000313" key="6">
    <source>
        <dbReference type="Proteomes" id="UP000431826"/>
    </source>
</evidence>
<evidence type="ECO:0000256" key="2">
    <source>
        <dbReference type="ARBA" id="ARBA00022679"/>
    </source>
</evidence>
<dbReference type="EMBL" id="BLIR01000001">
    <property type="protein sequence ID" value="GFE40222.1"/>
    <property type="molecule type" value="Genomic_DNA"/>
</dbReference>
<keyword evidence="2" id="KW-0808">Transferase</keyword>
<evidence type="ECO:0000259" key="4">
    <source>
        <dbReference type="Pfam" id="PF13649"/>
    </source>
</evidence>
<dbReference type="SUPFAM" id="SSF53335">
    <property type="entry name" value="S-adenosyl-L-methionine-dependent methyltransferases"/>
    <property type="match status" value="1"/>
</dbReference>
<dbReference type="InterPro" id="IPR029063">
    <property type="entry name" value="SAM-dependent_MTases_sf"/>
</dbReference>
<dbReference type="PANTHER" id="PTHR43464">
    <property type="entry name" value="METHYLTRANSFERASE"/>
    <property type="match status" value="1"/>
</dbReference>
<keyword evidence="3" id="KW-0949">S-adenosyl-L-methionine</keyword>
<organism evidence="5 6">
    <name type="scientific">Streptomyces tubercidicus</name>
    <dbReference type="NCBI Taxonomy" id="47759"/>
    <lineage>
        <taxon>Bacteria</taxon>
        <taxon>Bacillati</taxon>
        <taxon>Actinomycetota</taxon>
        <taxon>Actinomycetes</taxon>
        <taxon>Kitasatosporales</taxon>
        <taxon>Streptomycetaceae</taxon>
        <taxon>Streptomyces</taxon>
    </lineage>
</organism>
<dbReference type="OrthoDB" id="189743at2"/>
<proteinExistence type="predicted"/>
<accession>A0A640UY04</accession>
<dbReference type="Pfam" id="PF13649">
    <property type="entry name" value="Methyltransf_25"/>
    <property type="match status" value="1"/>
</dbReference>
<evidence type="ECO:0000313" key="5">
    <source>
        <dbReference type="EMBL" id="GFE40222.1"/>
    </source>
</evidence>
<evidence type="ECO:0000256" key="3">
    <source>
        <dbReference type="ARBA" id="ARBA00022691"/>
    </source>
</evidence>
<dbReference type="PANTHER" id="PTHR43464:SF19">
    <property type="entry name" value="UBIQUINONE BIOSYNTHESIS O-METHYLTRANSFERASE, MITOCHONDRIAL"/>
    <property type="match status" value="1"/>
</dbReference>
<comment type="caution">
    <text evidence="5">The sequence shown here is derived from an EMBL/GenBank/DDBJ whole genome shotgun (WGS) entry which is preliminary data.</text>
</comment>
<dbReference type="AlphaFoldDB" id="A0A640UY04"/>
<dbReference type="GeneID" id="96285979"/>
<dbReference type="CDD" id="cd02440">
    <property type="entry name" value="AdoMet_MTases"/>
    <property type="match status" value="1"/>
</dbReference>
<dbReference type="GO" id="GO:0032259">
    <property type="term" value="P:methylation"/>
    <property type="evidence" value="ECO:0007669"/>
    <property type="project" value="UniProtKB-KW"/>
</dbReference>
<dbReference type="GO" id="GO:0008168">
    <property type="term" value="F:methyltransferase activity"/>
    <property type="evidence" value="ECO:0007669"/>
    <property type="project" value="UniProtKB-KW"/>
</dbReference>
<protein>
    <recommendedName>
        <fullName evidence="4">Methyltransferase domain-containing protein</fullName>
    </recommendedName>
</protein>
<keyword evidence="6" id="KW-1185">Reference proteome</keyword>
<sequence>MIDQENIGIYDVGDIYDAIYGGRGKDYRGESAAVTRHIRSRHPEAVSVLDVGCGTGGHLKYFAEDFTVVEGIDLTEGMLDVARRNLPEIPVRRGDMRSFELGRHFDAVVCLFAAIGNLVGQDELDTTLATFARHLVPGGVLVIEPWWFPENFTPGHVGGSVTTVDARTVARVSHTVRDSETASRMDIHYLVAEPGKGIQRFADTHVLSLFGHEQFEKAFEQAGFSFEYVEGDYHGNGLFVGVKRGNE</sequence>